<feature type="compositionally biased region" description="Low complexity" evidence="15">
    <location>
        <begin position="489"/>
        <end position="502"/>
    </location>
</feature>
<sequence>MKLQKKICATCGDIGFQDAIITCYQCKTVQVHQYCVLGYCEDAPEDWCCEECDIDKGVMSSSRGLENEYSKGSKLHASAKICQSTVQPKKCMTFPGGHCINWEKEVQTGKTRYLPVEEALGLSPGVKKYGSPLKISGSSRVVKTKSMATQTRGNFNKPRAQISNSFTEKSIRQHSLGSAGYTKPQNLQNAKIIEQSKKPVQSSKGPGGSTILELRSPDAMNASRMMNPPMTHPCDPALLPSWKGSFDILGALSFAPGMVNNCIRAYPPSRIRRKVYEFSRLLPGTLNFELVPRVEIWTNLFNNHCPGKEDIGLYFLASERERSEIYTALVEFMRIKDLVMRMHINDVELLVLASTALCGDSQRLNSEHFLWGLFYRVRQDTVGCAEGGSNEVIDMEIDMIGGEDVCTANEIDMEGYQDEVDMEIDMMAGENVGIPDNVVSTTTSRNGFDRSLKETVTVVTCDQSGSVTPLVSRTSKGCKELPQYSSMASNSNIDGNSNSSSSSKRRRIGLIYDERMCKHSDPNDEYHPENPNRIRSIWNKLQSSGITQRCIVMDGKEAEDKDIALVHTKYHIDLIRDISSKKIGLRRNGIAAKFNSIYFNEGSSEAAYLSAGSVIEVAEKVAEGELDSAFAIVRPPGHHAEENEPMGFCLYNNVAIATRYLLDERPDLVINKILIVDWDVHHGNGTQKMFWKDPRVLFFSVHRHEFGSFYPGGEDGSHVMTGEGPGAGYNINVPWENGGCGDADYLAVWDHILIPVAKEFDPDIILISAGFDAAIGDPLGGCRVSPYGYSVMLHKLLEFAGGKIVMALEGGYNLESIANSVQACIEVLLQQKPIVGSSEAYPFESTWRVIEAVREELSSFWQTLAERLPEKVTSMRTSYIQVISSDSEDEYDTTPHRVSQDLEKDIENIIQPFSDLNVNDGQASTNSHTCRADLSKIDIWYATFGSNMNLSRFLCYIAGGQVEGMRKPCIGSSDKSKPKEITWKTFPHRLFFARECTDTWGPGGVAFLHPESNSDEKSYLCLYRITLEQFNDVLLQENVSSFDMNSPLFDMADLQSIENRKCISAEAVKNGWYHNVLYLGKENGIPILTMTCRLSDVDNFKLGKVSMCKPCKEYANTIIRGLVEGKQLSEEEATTYIQEAANRAL</sequence>
<evidence type="ECO:0000256" key="13">
    <source>
        <dbReference type="ARBA" id="ARBA00023242"/>
    </source>
</evidence>
<evidence type="ECO:0000256" key="9">
    <source>
        <dbReference type="ARBA" id="ARBA00022833"/>
    </source>
</evidence>
<organism evidence="18 19">
    <name type="scientific">Anisodus acutangulus</name>
    <dbReference type="NCBI Taxonomy" id="402998"/>
    <lineage>
        <taxon>Eukaryota</taxon>
        <taxon>Viridiplantae</taxon>
        <taxon>Streptophyta</taxon>
        <taxon>Embryophyta</taxon>
        <taxon>Tracheophyta</taxon>
        <taxon>Spermatophyta</taxon>
        <taxon>Magnoliopsida</taxon>
        <taxon>eudicotyledons</taxon>
        <taxon>Gunneridae</taxon>
        <taxon>Pentapetalae</taxon>
        <taxon>asterids</taxon>
        <taxon>lamiids</taxon>
        <taxon>Solanales</taxon>
        <taxon>Solanaceae</taxon>
        <taxon>Solanoideae</taxon>
        <taxon>Hyoscyameae</taxon>
        <taxon>Anisodus</taxon>
    </lineage>
</organism>
<dbReference type="Gene3D" id="3.40.800.20">
    <property type="entry name" value="Histone deacetylase domain"/>
    <property type="match status" value="1"/>
</dbReference>
<dbReference type="InterPro" id="IPR023801">
    <property type="entry name" value="His_deacetylse_dom"/>
</dbReference>
<dbReference type="InterPro" id="IPR019786">
    <property type="entry name" value="Zinc_finger_PHD-type_CS"/>
</dbReference>
<dbReference type="PROSITE" id="PS01359">
    <property type="entry name" value="ZF_PHD_1"/>
    <property type="match status" value="1"/>
</dbReference>
<keyword evidence="12" id="KW-0804">Transcription</keyword>
<dbReference type="FunFam" id="3.40.800.20:FF:000014">
    <property type="entry name" value="Histone deacetylase 15"/>
    <property type="match status" value="1"/>
</dbReference>
<dbReference type="InterPro" id="IPR013083">
    <property type="entry name" value="Znf_RING/FYVE/PHD"/>
</dbReference>
<accession>A0A9Q1R1N9</accession>
<dbReference type="GO" id="GO:0141221">
    <property type="term" value="F:histone deacetylase activity, hydrolytic mechanism"/>
    <property type="evidence" value="ECO:0007669"/>
    <property type="project" value="UniProtKB-EC"/>
</dbReference>
<feature type="domain" description="Histone deacetylase" evidence="16">
    <location>
        <begin position="527"/>
        <end position="828"/>
    </location>
</feature>
<dbReference type="Proteomes" id="UP001152561">
    <property type="component" value="Unassembled WGS sequence"/>
</dbReference>
<feature type="domain" description="AIPP2-like SPOC-like" evidence="17">
    <location>
        <begin position="242"/>
        <end position="374"/>
    </location>
</feature>
<dbReference type="AlphaFoldDB" id="A0A9Q1R1N9"/>
<dbReference type="InterPro" id="IPR023696">
    <property type="entry name" value="Ureohydrolase_dom_sf"/>
</dbReference>
<dbReference type="OrthoDB" id="424012at2759"/>
<dbReference type="InterPro" id="IPR037138">
    <property type="entry name" value="His_deacetylse_dom_sf"/>
</dbReference>
<feature type="region of interest" description="Disordered" evidence="15">
    <location>
        <begin position="482"/>
        <end position="505"/>
    </location>
</feature>
<dbReference type="SUPFAM" id="SSF52768">
    <property type="entry name" value="Arginase/deacetylase"/>
    <property type="match status" value="1"/>
</dbReference>
<dbReference type="EC" id="3.5.1.98" evidence="4"/>
<dbReference type="GO" id="GO:0050793">
    <property type="term" value="P:regulation of developmental process"/>
    <property type="evidence" value="ECO:0007669"/>
    <property type="project" value="UniProtKB-ARBA"/>
</dbReference>
<proteinExistence type="inferred from homology"/>
<comment type="catalytic activity">
    <reaction evidence="14">
        <text>N(6)-acetyl-L-lysyl-[histone] + H2O = L-lysyl-[histone] + acetate</text>
        <dbReference type="Rhea" id="RHEA:58196"/>
        <dbReference type="Rhea" id="RHEA-COMP:9845"/>
        <dbReference type="Rhea" id="RHEA-COMP:11338"/>
        <dbReference type="ChEBI" id="CHEBI:15377"/>
        <dbReference type="ChEBI" id="CHEBI:29969"/>
        <dbReference type="ChEBI" id="CHEBI:30089"/>
        <dbReference type="ChEBI" id="CHEBI:61930"/>
        <dbReference type="EC" id="3.5.1.98"/>
    </reaction>
    <physiologicalReaction direction="left-to-right" evidence="14">
        <dbReference type="Rhea" id="RHEA:58197"/>
    </physiologicalReaction>
</comment>
<comment type="cofactor">
    <cofactor evidence="1">
        <name>Zn(2+)</name>
        <dbReference type="ChEBI" id="CHEBI:29105"/>
    </cofactor>
</comment>
<evidence type="ECO:0000256" key="14">
    <source>
        <dbReference type="ARBA" id="ARBA00049416"/>
    </source>
</evidence>
<dbReference type="PANTHER" id="PTHR10625:SF25">
    <property type="entry name" value="HISTONE DEACETYLASE 18-RELATED"/>
    <property type="match status" value="1"/>
</dbReference>
<comment type="subcellular location">
    <subcellularLocation>
        <location evidence="2">Nucleus</location>
    </subcellularLocation>
</comment>
<evidence type="ECO:0000256" key="2">
    <source>
        <dbReference type="ARBA" id="ARBA00004123"/>
    </source>
</evidence>
<comment type="similarity">
    <text evidence="3">Belongs to the histone deacetylase family. HD type 2 subfamily.</text>
</comment>
<dbReference type="InterPro" id="IPR000286">
    <property type="entry name" value="HDACs"/>
</dbReference>
<evidence type="ECO:0000259" key="17">
    <source>
        <dbReference type="Pfam" id="PF23121"/>
    </source>
</evidence>
<keyword evidence="13" id="KW-0539">Nucleus</keyword>
<dbReference type="PANTHER" id="PTHR10625">
    <property type="entry name" value="HISTONE DEACETYLASE HDAC1-RELATED"/>
    <property type="match status" value="1"/>
</dbReference>
<keyword evidence="5" id="KW-0678">Repressor</keyword>
<evidence type="ECO:0000313" key="18">
    <source>
        <dbReference type="EMBL" id="KAJ8536311.1"/>
    </source>
</evidence>
<evidence type="ECO:0000256" key="11">
    <source>
        <dbReference type="ARBA" id="ARBA00023015"/>
    </source>
</evidence>
<evidence type="ECO:0000256" key="3">
    <source>
        <dbReference type="ARBA" id="ARBA00007738"/>
    </source>
</evidence>
<dbReference type="GO" id="GO:0008270">
    <property type="term" value="F:zinc ion binding"/>
    <property type="evidence" value="ECO:0007669"/>
    <property type="project" value="UniProtKB-KW"/>
</dbReference>
<dbReference type="GO" id="GO:0000118">
    <property type="term" value="C:histone deacetylase complex"/>
    <property type="evidence" value="ECO:0007669"/>
    <property type="project" value="TreeGrafter"/>
</dbReference>
<name>A0A9Q1R1N9_9SOLA</name>
<evidence type="ECO:0000256" key="5">
    <source>
        <dbReference type="ARBA" id="ARBA00022491"/>
    </source>
</evidence>
<gene>
    <name evidence="18" type="ORF">K7X08_034712</name>
</gene>
<keyword evidence="11" id="KW-0805">Transcription regulation</keyword>
<evidence type="ECO:0000256" key="15">
    <source>
        <dbReference type="SAM" id="MobiDB-lite"/>
    </source>
</evidence>
<dbReference type="PRINTS" id="PR01270">
    <property type="entry name" value="HDASUPER"/>
</dbReference>
<keyword evidence="8" id="KW-0378">Hydrolase</keyword>
<keyword evidence="6" id="KW-0479">Metal-binding</keyword>
<evidence type="ECO:0000256" key="6">
    <source>
        <dbReference type="ARBA" id="ARBA00022723"/>
    </source>
</evidence>
<dbReference type="Pfam" id="PF23121">
    <property type="entry name" value="SPOC_AIPP2"/>
    <property type="match status" value="1"/>
</dbReference>
<dbReference type="InterPro" id="IPR056280">
    <property type="entry name" value="AIPP2-like_SPOC"/>
</dbReference>
<dbReference type="Gene3D" id="3.10.490.10">
    <property type="entry name" value="Gamma-glutamyl cyclotransferase-like"/>
    <property type="match status" value="1"/>
</dbReference>
<comment type="caution">
    <text evidence="18">The sequence shown here is derived from an EMBL/GenBank/DDBJ whole genome shotgun (WGS) entry which is preliminary data.</text>
</comment>
<evidence type="ECO:0000256" key="8">
    <source>
        <dbReference type="ARBA" id="ARBA00022801"/>
    </source>
</evidence>
<keyword evidence="19" id="KW-1185">Reference proteome</keyword>
<dbReference type="GO" id="GO:0040029">
    <property type="term" value="P:epigenetic regulation of gene expression"/>
    <property type="evidence" value="ECO:0007669"/>
    <property type="project" value="TreeGrafter"/>
</dbReference>
<evidence type="ECO:0000256" key="1">
    <source>
        <dbReference type="ARBA" id="ARBA00001947"/>
    </source>
</evidence>
<evidence type="ECO:0000259" key="16">
    <source>
        <dbReference type="Pfam" id="PF00850"/>
    </source>
</evidence>
<keyword evidence="10" id="KW-0156">Chromatin regulator</keyword>
<reference evidence="19" key="1">
    <citation type="journal article" date="2023" name="Proc. Natl. Acad. Sci. U.S.A.">
        <title>Genomic and structural basis for evolution of tropane alkaloid biosynthesis.</title>
        <authorList>
            <person name="Wanga Y.-J."/>
            <person name="Taina T."/>
            <person name="Yua J.-Y."/>
            <person name="Lia J."/>
            <person name="Xua B."/>
            <person name="Chenc J."/>
            <person name="D'Auriad J.C."/>
            <person name="Huanga J.-P."/>
            <person name="Huanga S.-X."/>
        </authorList>
    </citation>
    <scope>NUCLEOTIDE SEQUENCE [LARGE SCALE GENOMIC DNA]</scope>
    <source>
        <strain evidence="19">cv. KIB-2019</strain>
    </source>
</reference>
<evidence type="ECO:0000256" key="12">
    <source>
        <dbReference type="ARBA" id="ARBA00023163"/>
    </source>
</evidence>
<evidence type="ECO:0000313" key="19">
    <source>
        <dbReference type="Proteomes" id="UP001152561"/>
    </source>
</evidence>
<evidence type="ECO:0000256" key="7">
    <source>
        <dbReference type="ARBA" id="ARBA00022771"/>
    </source>
</evidence>
<keyword evidence="7" id="KW-0863">Zinc-finger</keyword>
<dbReference type="GO" id="GO:0005737">
    <property type="term" value="C:cytoplasm"/>
    <property type="evidence" value="ECO:0007669"/>
    <property type="project" value="UniProtKB-ARBA"/>
</dbReference>
<dbReference type="EMBL" id="JAJAGQ010000018">
    <property type="protein sequence ID" value="KAJ8536311.1"/>
    <property type="molecule type" value="Genomic_DNA"/>
</dbReference>
<evidence type="ECO:0000256" key="4">
    <source>
        <dbReference type="ARBA" id="ARBA00012111"/>
    </source>
</evidence>
<protein>
    <recommendedName>
        <fullName evidence="4">histone deacetylase</fullName>
        <ecNumber evidence="4">3.5.1.98</ecNumber>
    </recommendedName>
</protein>
<keyword evidence="9" id="KW-0862">Zinc</keyword>
<dbReference type="Gene3D" id="3.30.40.10">
    <property type="entry name" value="Zinc/RING finger domain, C3HC4 (zinc finger)"/>
    <property type="match status" value="1"/>
</dbReference>
<evidence type="ECO:0000256" key="10">
    <source>
        <dbReference type="ARBA" id="ARBA00022853"/>
    </source>
</evidence>
<dbReference type="Pfam" id="PF00850">
    <property type="entry name" value="Hist_deacetyl"/>
    <property type="match status" value="1"/>
</dbReference>